<proteinExistence type="predicted"/>
<dbReference type="EMBL" id="CP014224">
    <property type="protein sequence ID" value="ANW95698.1"/>
    <property type="molecule type" value="Genomic_DNA"/>
</dbReference>
<dbReference type="Pfam" id="PF12729">
    <property type="entry name" value="4HB_MCP_1"/>
    <property type="match status" value="1"/>
</dbReference>
<dbReference type="RefSeq" id="WP_068825081.1">
    <property type="nucleotide sequence ID" value="NZ_CP014224.1"/>
</dbReference>
<keyword evidence="1" id="KW-0472">Membrane</keyword>
<evidence type="ECO:0000256" key="1">
    <source>
        <dbReference type="SAM" id="Phobius"/>
    </source>
</evidence>
<keyword evidence="1" id="KW-0812">Transmembrane</keyword>
<feature type="domain" description="Chemotaxis methyl-accepting receptor HlyB-like 4HB MCP" evidence="2">
    <location>
        <begin position="10"/>
        <end position="118"/>
    </location>
</feature>
<organism evidence="3 4">
    <name type="scientific">Wenyingzhuangia fucanilytica</name>
    <dbReference type="NCBI Taxonomy" id="1790137"/>
    <lineage>
        <taxon>Bacteria</taxon>
        <taxon>Pseudomonadati</taxon>
        <taxon>Bacteroidota</taxon>
        <taxon>Flavobacteriia</taxon>
        <taxon>Flavobacteriales</taxon>
        <taxon>Flavobacteriaceae</taxon>
        <taxon>Wenyingzhuangia</taxon>
    </lineage>
</organism>
<sequence>MNYNKIKKVASILLVFFIVLSTNLVDKENFNRLRKSVTTIYEDRVVASDLLFEIALLVHEKEIAMITSDSLYFQKRSHKIDMEIDGYITRYEQTKLTDKELALFNDLKKQLDHLNKIEKVYNQSTHQKETLQLIESITLNLQNLSKVQLDEGKHQMFISNKVMKTIDIFTHIEIIFLVVMAILVQIIIFYNPKKSDK</sequence>
<evidence type="ECO:0000259" key="2">
    <source>
        <dbReference type="Pfam" id="PF12729"/>
    </source>
</evidence>
<keyword evidence="4" id="KW-1185">Reference proteome</keyword>
<dbReference type="KEGG" id="wfu:AXE80_05140"/>
<dbReference type="AlphaFoldDB" id="A0A1B1Y4N0"/>
<gene>
    <name evidence="3" type="ORF">AXE80_05140</name>
</gene>
<dbReference type="Proteomes" id="UP000092967">
    <property type="component" value="Chromosome"/>
</dbReference>
<dbReference type="InterPro" id="IPR024478">
    <property type="entry name" value="HlyB_4HB_MCP"/>
</dbReference>
<protein>
    <submittedName>
        <fullName evidence="3">Chemotaxis protein</fullName>
    </submittedName>
</protein>
<evidence type="ECO:0000313" key="3">
    <source>
        <dbReference type="EMBL" id="ANW95698.1"/>
    </source>
</evidence>
<accession>A0A1B1Y4N0</accession>
<evidence type="ECO:0000313" key="4">
    <source>
        <dbReference type="Proteomes" id="UP000092967"/>
    </source>
</evidence>
<keyword evidence="1" id="KW-1133">Transmembrane helix</keyword>
<feature type="transmembrane region" description="Helical" evidence="1">
    <location>
        <begin position="168"/>
        <end position="190"/>
    </location>
</feature>
<reference evidence="3 4" key="1">
    <citation type="submission" date="2016-02" db="EMBL/GenBank/DDBJ databases">
        <authorList>
            <person name="Wen L."/>
            <person name="He K."/>
            <person name="Yang H."/>
        </authorList>
    </citation>
    <scope>NUCLEOTIDE SEQUENCE [LARGE SCALE GENOMIC DNA]</scope>
    <source>
        <strain evidence="3 4">CZ1127</strain>
    </source>
</reference>
<name>A0A1B1Y4N0_9FLAO</name>
<dbReference type="STRING" id="1790137.AXE80_05140"/>